<reference evidence="1 2" key="1">
    <citation type="submission" date="2014-12" db="EMBL/GenBank/DDBJ databases">
        <title>Frankia sp. BMG5.1 draft genome.</title>
        <authorList>
            <person name="Gtari M."/>
            <person name="Ghodhbane-Gtari F."/>
            <person name="Nouioui I."/>
            <person name="Ktari A."/>
            <person name="Hezbri K."/>
            <person name="Mimouni W."/>
            <person name="Sbissi I."/>
            <person name="Ayari A."/>
            <person name="Yamanaka T."/>
            <person name="Normand P."/>
            <person name="Tisa L.S."/>
            <person name="Boudabous A."/>
        </authorList>
    </citation>
    <scope>NUCLEOTIDE SEQUENCE [LARGE SCALE GENOMIC DNA]</scope>
    <source>
        <strain evidence="1 2">BMG5.1</strain>
    </source>
</reference>
<dbReference type="EMBL" id="JWIO01000023">
    <property type="protein sequence ID" value="KLL10921.1"/>
    <property type="molecule type" value="Genomic_DNA"/>
</dbReference>
<accession>A0ABR5F2H6</accession>
<dbReference type="RefSeq" id="WP_047223670.1">
    <property type="nucleotide sequence ID" value="NZ_JWIO01000023.1"/>
</dbReference>
<proteinExistence type="predicted"/>
<name>A0ABR5F2H6_9ACTN</name>
<evidence type="ECO:0008006" key="3">
    <source>
        <dbReference type="Google" id="ProtNLM"/>
    </source>
</evidence>
<evidence type="ECO:0000313" key="2">
    <source>
        <dbReference type="Proteomes" id="UP000035425"/>
    </source>
</evidence>
<comment type="caution">
    <text evidence="1">The sequence shown here is derived from an EMBL/GenBank/DDBJ whole genome shotgun (WGS) entry which is preliminary data.</text>
</comment>
<dbReference type="Proteomes" id="UP000035425">
    <property type="component" value="Unassembled WGS sequence"/>
</dbReference>
<sequence length="61" mass="7234">MAGELLWTTADIARRLGISVEHARRLSHREDFPAPTQHIRYFNLWRATDVESWLTEGRQDR</sequence>
<protein>
    <recommendedName>
        <fullName evidence="3">Helix-turn-helix domain-containing protein</fullName>
    </recommendedName>
</protein>
<keyword evidence="2" id="KW-1185">Reference proteome</keyword>
<evidence type="ECO:0000313" key="1">
    <source>
        <dbReference type="EMBL" id="KLL10921.1"/>
    </source>
</evidence>
<organism evidence="1 2">
    <name type="scientific">Protofrankia coriariae</name>
    <dbReference type="NCBI Taxonomy" id="1562887"/>
    <lineage>
        <taxon>Bacteria</taxon>
        <taxon>Bacillati</taxon>
        <taxon>Actinomycetota</taxon>
        <taxon>Actinomycetes</taxon>
        <taxon>Frankiales</taxon>
        <taxon>Frankiaceae</taxon>
        <taxon>Protofrankia</taxon>
    </lineage>
</organism>
<gene>
    <name evidence="1" type="ORF">FrCorBMG51_14930</name>
</gene>